<dbReference type="KEGG" id="ptl:AOT13_06460"/>
<dbReference type="RefSeq" id="WP_042383704.1">
    <property type="nucleotide sequence ID" value="NZ_CP012712.1"/>
</dbReference>
<protein>
    <submittedName>
        <fullName evidence="1">Uncharacterized protein</fullName>
    </submittedName>
</protein>
<dbReference type="GeneID" id="56927809"/>
<dbReference type="EMBL" id="CP016622">
    <property type="protein sequence ID" value="ANZ29742.1"/>
    <property type="molecule type" value="Genomic_DNA"/>
</dbReference>
<organism evidence="1 2">
    <name type="scientific">Parageobacillus thermoglucosidasius</name>
    <name type="common">Geobacillus thermoglucosidasius</name>
    <dbReference type="NCBI Taxonomy" id="1426"/>
    <lineage>
        <taxon>Bacteria</taxon>
        <taxon>Bacillati</taxon>
        <taxon>Bacillota</taxon>
        <taxon>Bacilli</taxon>
        <taxon>Bacillales</taxon>
        <taxon>Anoxybacillaceae</taxon>
        <taxon>Parageobacillus</taxon>
    </lineage>
</organism>
<sequence length="78" mass="9061">MADQKMLQDGEKHSEVAHLKKWQFGREAKKDGVVQGKNWRKKQLSYFTACVKTTYPMIVGLLCNRYQFCVADIVPVLR</sequence>
<keyword evidence="2" id="KW-1185">Reference proteome</keyword>
<accession>A0AAN1D681</accession>
<evidence type="ECO:0000313" key="2">
    <source>
        <dbReference type="Proteomes" id="UP000093052"/>
    </source>
</evidence>
<dbReference type="Proteomes" id="UP000093052">
    <property type="component" value="Chromosome"/>
</dbReference>
<reference evidence="2" key="1">
    <citation type="journal article" date="2016" name="Genome Announc.">
        <title>Complete Genome Sequence of Geobacillus thermoglucosidasius NCIMB 11955, the Progenitor of a Bioethanol Production Strain.</title>
        <authorList>
            <person name="Sheng L."/>
            <person name="Zhang Y."/>
            <person name="Minton N.P."/>
        </authorList>
    </citation>
    <scope>NUCLEOTIDE SEQUENCE [LARGE SCALE GENOMIC DNA]</scope>
    <source>
        <strain evidence="2">NCIMB 11955</strain>
    </source>
</reference>
<name>A0AAN1D681_PARTM</name>
<dbReference type="AlphaFoldDB" id="A0AAN1D681"/>
<evidence type="ECO:0000313" key="1">
    <source>
        <dbReference type="EMBL" id="ANZ29742.1"/>
    </source>
</evidence>
<gene>
    <name evidence="1" type="ORF">BCV53_06465</name>
</gene>
<proteinExistence type="predicted"/>